<dbReference type="AlphaFoldDB" id="A0A133VJX2"/>
<protein>
    <recommendedName>
        <fullName evidence="4">DUF4064 domain-containing protein</fullName>
    </recommendedName>
</protein>
<keyword evidence="1" id="KW-1133">Transmembrane helix</keyword>
<name>A0A133VJX2_9EURY</name>
<gene>
    <name evidence="2" type="ORF">AKJ51_03010</name>
</gene>
<accession>A0A133VJX2</accession>
<evidence type="ECO:0000313" key="3">
    <source>
        <dbReference type="Proteomes" id="UP000070263"/>
    </source>
</evidence>
<feature type="transmembrane region" description="Helical" evidence="1">
    <location>
        <begin position="68"/>
        <end position="96"/>
    </location>
</feature>
<proteinExistence type="predicted"/>
<keyword evidence="3" id="KW-1185">Reference proteome</keyword>
<reference evidence="2 3" key="1">
    <citation type="journal article" date="2016" name="Sci. Rep.">
        <title>Metabolic traits of an uncultured archaeal lineage -MSBL1- from brine pools of the Red Sea.</title>
        <authorList>
            <person name="Mwirichia R."/>
            <person name="Alam I."/>
            <person name="Rashid M."/>
            <person name="Vinu M."/>
            <person name="Ba-Alawi W."/>
            <person name="Anthony Kamau A."/>
            <person name="Kamanda Ngugi D."/>
            <person name="Goker M."/>
            <person name="Klenk H.P."/>
            <person name="Bajic V."/>
            <person name="Stingl U."/>
        </authorList>
    </citation>
    <scope>NUCLEOTIDE SEQUENCE [LARGE SCALE GENOMIC DNA]</scope>
    <source>
        <strain evidence="2">SCGC-AAA382A20</strain>
    </source>
</reference>
<comment type="caution">
    <text evidence="2">The sequence shown here is derived from an EMBL/GenBank/DDBJ whole genome shotgun (WGS) entry which is preliminary data.</text>
</comment>
<evidence type="ECO:0000313" key="2">
    <source>
        <dbReference type="EMBL" id="KXB06748.1"/>
    </source>
</evidence>
<organism evidence="2 3">
    <name type="scientific">candidate division MSBL1 archaeon SCGC-AAA382A20</name>
    <dbReference type="NCBI Taxonomy" id="1698280"/>
    <lineage>
        <taxon>Archaea</taxon>
        <taxon>Methanobacteriati</taxon>
        <taxon>Methanobacteriota</taxon>
        <taxon>candidate division MSBL1</taxon>
    </lineage>
</organism>
<keyword evidence="1" id="KW-0472">Membrane</keyword>
<dbReference type="EMBL" id="LHYE01000032">
    <property type="protein sequence ID" value="KXB06748.1"/>
    <property type="molecule type" value="Genomic_DNA"/>
</dbReference>
<feature type="transmembrane region" description="Helical" evidence="1">
    <location>
        <begin position="39"/>
        <end position="62"/>
    </location>
</feature>
<dbReference type="Proteomes" id="UP000070263">
    <property type="component" value="Unassembled WGS sequence"/>
</dbReference>
<feature type="transmembrane region" description="Helical" evidence="1">
    <location>
        <begin position="117"/>
        <end position="136"/>
    </location>
</feature>
<evidence type="ECO:0000256" key="1">
    <source>
        <dbReference type="SAM" id="Phobius"/>
    </source>
</evidence>
<evidence type="ECO:0008006" key="4">
    <source>
        <dbReference type="Google" id="ProtNLM"/>
    </source>
</evidence>
<keyword evidence="1" id="KW-0812">Transmembrane</keyword>
<feature type="non-terminal residue" evidence="2">
    <location>
        <position position="260"/>
    </location>
</feature>
<sequence>MTDKGFWPGIIGGILGFLAGFVAYILGGIGSVFGMTGTSLLYTSAAIAIIFSIIGIISGTVIDRKNLAGGLMIFSGIMVLFATSLYGLLTFILFLVGGIRILRSSEPGTSSGINKKGVAVIIFIILFIAVSAFSIIGDFMENEETETLPPNENEGVDIVEDAIEAKTFSDSGSKVVRDIELEEGLVVATGQQSNPDYDFSNFSVALVNTEDGQSKAVLRARRDIDEKIEGANVIDGGEYHLEVESTGDWTIELTQPRATK</sequence>
<feature type="transmembrane region" description="Helical" evidence="1">
    <location>
        <begin position="6"/>
        <end position="27"/>
    </location>
</feature>